<dbReference type="WBParaSite" id="TREG1_23280.1">
    <property type="protein sequence ID" value="TREG1_23280.1"/>
    <property type="gene ID" value="TREG1_23280"/>
</dbReference>
<protein>
    <recommendedName>
        <fullName evidence="8">MFS domain-containing protein</fullName>
    </recommendedName>
</protein>
<dbReference type="Proteomes" id="UP000050795">
    <property type="component" value="Unassembled WGS sequence"/>
</dbReference>
<feature type="transmembrane region" description="Helical" evidence="5">
    <location>
        <begin position="275"/>
        <end position="294"/>
    </location>
</feature>
<dbReference type="SUPFAM" id="SSF103473">
    <property type="entry name" value="MFS general substrate transporter"/>
    <property type="match status" value="1"/>
</dbReference>
<dbReference type="InterPro" id="IPR036259">
    <property type="entry name" value="MFS_trans_sf"/>
</dbReference>
<keyword evidence="4 5" id="KW-0472">Membrane</keyword>
<proteinExistence type="predicted"/>
<evidence type="ECO:0000256" key="3">
    <source>
        <dbReference type="ARBA" id="ARBA00022989"/>
    </source>
</evidence>
<reference evidence="7" key="2">
    <citation type="submission" date="2023-11" db="UniProtKB">
        <authorList>
            <consortium name="WormBaseParasite"/>
        </authorList>
    </citation>
    <scope>IDENTIFICATION</scope>
</reference>
<reference evidence="6" key="1">
    <citation type="submission" date="2022-06" db="EMBL/GenBank/DDBJ databases">
        <authorList>
            <person name="Berger JAMES D."/>
            <person name="Berger JAMES D."/>
        </authorList>
    </citation>
    <scope>NUCLEOTIDE SEQUENCE [LARGE SCALE GENOMIC DNA]</scope>
</reference>
<evidence type="ECO:0000256" key="4">
    <source>
        <dbReference type="ARBA" id="ARBA00023136"/>
    </source>
</evidence>
<feature type="transmembrane region" description="Helical" evidence="5">
    <location>
        <begin position="314"/>
        <end position="338"/>
    </location>
</feature>
<accession>A0AA85JCD9</accession>
<keyword evidence="6" id="KW-1185">Reference proteome</keyword>
<sequence>MSVNSLPNCESSNHSYSKREIRVLCILIATLIPFYTAVEISTFICDQYTFYSFLTERGLPYGYELPIDTNKSVNEEIKLKRQEAQSQTSIVQSSNNFAAVAPGLVSTLLVGYLSDRFGRKVALGIIIAGEAAQLVAVAVVVFCRLTPWALVISNVIEGFIGGGLLSAIAQFSVCIADLTNLLKSSSCCMIAGPLIYNYGFETTMAVCIIVYIPVVLLICILPETNSKLQPSYLCITDTSNTSMKTEKRKETETSSCCDKFQWKIKQILRAVMSSHPVLIIILMIQLLVSISAMVDSPFSTVYLMSEPFWWNPRRLGLTNGIVDTCSSVLSIAAVNILVRYQKSAMAKQSKPVNTNDDSHGIDRQNDRVNLRFRRTLFGLLIAALILMLTNRILMTVAFLPSSSTANMIVYIALIAKLAKNINFPLLRTLVTNWSSTQRQGLILSFASFISRIGLLISVSALPLVYSATLSYFPGAVFLICASLLLVALCASISLFFVAKHQRLNSNAVNRDVNFVNNKI</sequence>
<dbReference type="AlphaFoldDB" id="A0AA85JCD9"/>
<comment type="subcellular location">
    <subcellularLocation>
        <location evidence="1">Membrane</location>
        <topology evidence="1">Multi-pass membrane protein</topology>
    </subcellularLocation>
</comment>
<evidence type="ECO:0000313" key="7">
    <source>
        <dbReference type="WBParaSite" id="TREG1_23280.1"/>
    </source>
</evidence>
<feature type="transmembrane region" description="Helical" evidence="5">
    <location>
        <begin position="376"/>
        <end position="401"/>
    </location>
</feature>
<feature type="transmembrane region" description="Helical" evidence="5">
    <location>
        <begin position="148"/>
        <end position="168"/>
    </location>
</feature>
<keyword evidence="3 5" id="KW-1133">Transmembrane helix</keyword>
<evidence type="ECO:0008006" key="8">
    <source>
        <dbReference type="Google" id="ProtNLM"/>
    </source>
</evidence>
<dbReference type="PANTHER" id="PTHR23507:SF1">
    <property type="entry name" value="FI18259P1-RELATED"/>
    <property type="match status" value="1"/>
</dbReference>
<organism evidence="6 7">
    <name type="scientific">Trichobilharzia regenti</name>
    <name type="common">Nasal bird schistosome</name>
    <dbReference type="NCBI Taxonomy" id="157069"/>
    <lineage>
        <taxon>Eukaryota</taxon>
        <taxon>Metazoa</taxon>
        <taxon>Spiralia</taxon>
        <taxon>Lophotrochozoa</taxon>
        <taxon>Platyhelminthes</taxon>
        <taxon>Trematoda</taxon>
        <taxon>Digenea</taxon>
        <taxon>Strigeidida</taxon>
        <taxon>Schistosomatoidea</taxon>
        <taxon>Schistosomatidae</taxon>
        <taxon>Trichobilharzia</taxon>
    </lineage>
</organism>
<dbReference type="PANTHER" id="PTHR23507">
    <property type="entry name" value="ZGC:174356"/>
    <property type="match status" value="1"/>
</dbReference>
<evidence type="ECO:0000256" key="1">
    <source>
        <dbReference type="ARBA" id="ARBA00004141"/>
    </source>
</evidence>
<evidence type="ECO:0000313" key="6">
    <source>
        <dbReference type="Proteomes" id="UP000050795"/>
    </source>
</evidence>
<dbReference type="GO" id="GO:0016020">
    <property type="term" value="C:membrane"/>
    <property type="evidence" value="ECO:0007669"/>
    <property type="project" value="UniProtKB-SubCell"/>
</dbReference>
<dbReference type="Gene3D" id="1.20.1250.20">
    <property type="entry name" value="MFS general substrate transporter like domains"/>
    <property type="match status" value="1"/>
</dbReference>
<feature type="transmembrane region" description="Helical" evidence="5">
    <location>
        <begin position="121"/>
        <end position="142"/>
    </location>
</feature>
<feature type="transmembrane region" description="Helical" evidence="5">
    <location>
        <begin position="407"/>
        <end position="429"/>
    </location>
</feature>
<evidence type="ECO:0000256" key="2">
    <source>
        <dbReference type="ARBA" id="ARBA00022692"/>
    </source>
</evidence>
<feature type="transmembrane region" description="Helical" evidence="5">
    <location>
        <begin position="21"/>
        <end position="44"/>
    </location>
</feature>
<name>A0AA85JCD9_TRIRE</name>
<dbReference type="GO" id="GO:0022857">
    <property type="term" value="F:transmembrane transporter activity"/>
    <property type="evidence" value="ECO:0007669"/>
    <property type="project" value="TreeGrafter"/>
</dbReference>
<keyword evidence="2 5" id="KW-0812">Transmembrane</keyword>
<feature type="transmembrane region" description="Helical" evidence="5">
    <location>
        <begin position="202"/>
        <end position="221"/>
    </location>
</feature>
<feature type="transmembrane region" description="Helical" evidence="5">
    <location>
        <begin position="471"/>
        <end position="497"/>
    </location>
</feature>
<evidence type="ECO:0000256" key="5">
    <source>
        <dbReference type="SAM" id="Phobius"/>
    </source>
</evidence>
<feature type="transmembrane region" description="Helical" evidence="5">
    <location>
        <begin position="441"/>
        <end position="465"/>
    </location>
</feature>